<sequence>MQASTSSNVKQNVDLFVTLKTDKAGVIQGEASEEKHKGEIQISGFSWGMSSASEISSGQASGRRQHKPLRLFKSIDGATAPLASALATNQVVKELTLTARKAAGVAALPYLVIKLSNGRVSRLDLEFPDPDPNAASPNGREVVEIVYQKIEINYSPQTNSAAGGATKTFIDNWYEGS</sequence>
<dbReference type="Pfam" id="PF05638">
    <property type="entry name" value="T6SS_HCP"/>
    <property type="match status" value="1"/>
</dbReference>
<proteinExistence type="predicted"/>
<organism evidence="1 2">
    <name type="scientific">Panacagrimonas perspica</name>
    <dbReference type="NCBI Taxonomy" id="381431"/>
    <lineage>
        <taxon>Bacteria</taxon>
        <taxon>Pseudomonadati</taxon>
        <taxon>Pseudomonadota</taxon>
        <taxon>Gammaproteobacteria</taxon>
        <taxon>Nevskiales</taxon>
        <taxon>Nevskiaceae</taxon>
        <taxon>Panacagrimonas</taxon>
    </lineage>
</organism>
<dbReference type="RefSeq" id="WP_133879791.1">
    <property type="nucleotide sequence ID" value="NZ_MWIN01000033.1"/>
</dbReference>
<comment type="caution">
    <text evidence="1">The sequence shown here is derived from an EMBL/GenBank/DDBJ whole genome shotgun (WGS) entry which is preliminary data.</text>
</comment>
<evidence type="ECO:0000313" key="1">
    <source>
        <dbReference type="EMBL" id="TDU31182.1"/>
    </source>
</evidence>
<protein>
    <submittedName>
        <fullName evidence="1">Type VI secretion system Hcp family effector</fullName>
    </submittedName>
</protein>
<dbReference type="SUPFAM" id="SSF141452">
    <property type="entry name" value="Hcp1-like"/>
    <property type="match status" value="1"/>
</dbReference>
<dbReference type="AlphaFoldDB" id="A0A4R7PBV7"/>
<accession>A0A4R7PBV7</accession>
<dbReference type="PANTHER" id="PTHR36152">
    <property type="entry name" value="CYTOPLASMIC PROTEIN-RELATED"/>
    <property type="match status" value="1"/>
</dbReference>
<dbReference type="EMBL" id="SOBT01000008">
    <property type="protein sequence ID" value="TDU31182.1"/>
    <property type="molecule type" value="Genomic_DNA"/>
</dbReference>
<dbReference type="InterPro" id="IPR036624">
    <property type="entry name" value="Hcp1-lik_sf"/>
</dbReference>
<dbReference type="Gene3D" id="2.30.110.20">
    <property type="entry name" value="Hcp1-like"/>
    <property type="match status" value="1"/>
</dbReference>
<dbReference type="PANTHER" id="PTHR36152:SF5">
    <property type="entry name" value="PROTEIN HCP1"/>
    <property type="match status" value="1"/>
</dbReference>
<evidence type="ECO:0000313" key="2">
    <source>
        <dbReference type="Proteomes" id="UP000295341"/>
    </source>
</evidence>
<reference evidence="1 2" key="1">
    <citation type="submission" date="2019-03" db="EMBL/GenBank/DDBJ databases">
        <title>Genomic Encyclopedia of Type Strains, Phase IV (KMG-IV): sequencing the most valuable type-strain genomes for metagenomic binning, comparative biology and taxonomic classification.</title>
        <authorList>
            <person name="Goeker M."/>
        </authorList>
    </citation>
    <scope>NUCLEOTIDE SEQUENCE [LARGE SCALE GENOMIC DNA]</scope>
    <source>
        <strain evidence="1 2">DSM 26377</strain>
    </source>
</reference>
<gene>
    <name evidence="1" type="ORF">DFR24_0541</name>
</gene>
<dbReference type="Proteomes" id="UP000295341">
    <property type="component" value="Unassembled WGS sequence"/>
</dbReference>
<keyword evidence="2" id="KW-1185">Reference proteome</keyword>
<name>A0A4R7PBV7_9GAMM</name>
<dbReference type="InterPro" id="IPR008514">
    <property type="entry name" value="T6SS_Hcp"/>
</dbReference>
<dbReference type="NCBIfam" id="TIGR03344">
    <property type="entry name" value="VI_effect_Hcp1"/>
    <property type="match status" value="1"/>
</dbReference>
<dbReference type="InterPro" id="IPR053165">
    <property type="entry name" value="HSI-I_assembly_Hcp1"/>
</dbReference>